<organism evidence="1 2">
    <name type="scientific">Funneliformis caledonium</name>
    <dbReference type="NCBI Taxonomy" id="1117310"/>
    <lineage>
        <taxon>Eukaryota</taxon>
        <taxon>Fungi</taxon>
        <taxon>Fungi incertae sedis</taxon>
        <taxon>Mucoromycota</taxon>
        <taxon>Glomeromycotina</taxon>
        <taxon>Glomeromycetes</taxon>
        <taxon>Glomerales</taxon>
        <taxon>Glomeraceae</taxon>
        <taxon>Funneliformis</taxon>
    </lineage>
</organism>
<accession>A0A9N9IM17</accession>
<dbReference type="Proteomes" id="UP000789570">
    <property type="component" value="Unassembled WGS sequence"/>
</dbReference>
<feature type="non-terminal residue" evidence="1">
    <location>
        <position position="1"/>
    </location>
</feature>
<gene>
    <name evidence="1" type="ORF">FCALED_LOCUS15571</name>
</gene>
<evidence type="ECO:0000313" key="1">
    <source>
        <dbReference type="EMBL" id="CAG8740405.1"/>
    </source>
</evidence>
<keyword evidence="2" id="KW-1185">Reference proteome</keyword>
<name>A0A9N9IM17_9GLOM</name>
<proteinExistence type="predicted"/>
<protein>
    <submittedName>
        <fullName evidence="1">5984_t:CDS:1</fullName>
    </submittedName>
</protein>
<comment type="caution">
    <text evidence="1">The sequence shown here is derived from an EMBL/GenBank/DDBJ whole genome shotgun (WGS) entry which is preliminary data.</text>
</comment>
<feature type="non-terminal residue" evidence="1">
    <location>
        <position position="63"/>
    </location>
</feature>
<dbReference type="AlphaFoldDB" id="A0A9N9IM17"/>
<dbReference type="EMBL" id="CAJVPQ010014742">
    <property type="protein sequence ID" value="CAG8740405.1"/>
    <property type="molecule type" value="Genomic_DNA"/>
</dbReference>
<reference evidence="1" key="1">
    <citation type="submission" date="2021-06" db="EMBL/GenBank/DDBJ databases">
        <authorList>
            <person name="Kallberg Y."/>
            <person name="Tangrot J."/>
            <person name="Rosling A."/>
        </authorList>
    </citation>
    <scope>NUCLEOTIDE SEQUENCE</scope>
    <source>
        <strain evidence="1">UK204</strain>
    </source>
</reference>
<sequence length="63" mass="7167">AVEKYSLVQYSPKLISKMKRRQTMERVILTSSVISITTSERACRNRHGASNQDPQFKAVLNIS</sequence>
<evidence type="ECO:0000313" key="2">
    <source>
        <dbReference type="Proteomes" id="UP000789570"/>
    </source>
</evidence>